<accession>A0A6N2N6D1</accession>
<keyword evidence="1" id="KW-1133">Transmembrane helix</keyword>
<feature type="transmembrane region" description="Helical" evidence="1">
    <location>
        <begin position="70"/>
        <end position="88"/>
    </location>
</feature>
<evidence type="ECO:0000313" key="2">
    <source>
        <dbReference type="EMBL" id="VFU60185.1"/>
    </source>
</evidence>
<organism evidence="2">
    <name type="scientific">Salix viminalis</name>
    <name type="common">Common osier</name>
    <name type="synonym">Basket willow</name>
    <dbReference type="NCBI Taxonomy" id="40686"/>
    <lineage>
        <taxon>Eukaryota</taxon>
        <taxon>Viridiplantae</taxon>
        <taxon>Streptophyta</taxon>
        <taxon>Embryophyta</taxon>
        <taxon>Tracheophyta</taxon>
        <taxon>Spermatophyta</taxon>
        <taxon>Magnoliopsida</taxon>
        <taxon>eudicotyledons</taxon>
        <taxon>Gunneridae</taxon>
        <taxon>Pentapetalae</taxon>
        <taxon>rosids</taxon>
        <taxon>fabids</taxon>
        <taxon>Malpighiales</taxon>
        <taxon>Salicaceae</taxon>
        <taxon>Saliceae</taxon>
        <taxon>Salix</taxon>
    </lineage>
</organism>
<dbReference type="AlphaFoldDB" id="A0A6N2N6D1"/>
<keyword evidence="1" id="KW-0472">Membrane</keyword>
<proteinExistence type="predicted"/>
<keyword evidence="1" id="KW-0812">Transmembrane</keyword>
<name>A0A6N2N6D1_SALVM</name>
<reference evidence="2" key="1">
    <citation type="submission" date="2019-03" db="EMBL/GenBank/DDBJ databases">
        <authorList>
            <person name="Mank J."/>
            <person name="Almeida P."/>
        </authorList>
    </citation>
    <scope>NUCLEOTIDE SEQUENCE</scope>
    <source>
        <strain evidence="2">78183</strain>
    </source>
</reference>
<dbReference type="EMBL" id="CAADRP010002052">
    <property type="protein sequence ID" value="VFU60185.1"/>
    <property type="molecule type" value="Genomic_DNA"/>
</dbReference>
<evidence type="ECO:0000256" key="1">
    <source>
        <dbReference type="SAM" id="Phobius"/>
    </source>
</evidence>
<protein>
    <submittedName>
        <fullName evidence="2">Uncharacterized protein</fullName>
    </submittedName>
</protein>
<gene>
    <name evidence="2" type="ORF">SVIM_LOCUS446004</name>
</gene>
<sequence>MVLLQTSLHNDRIIHIGRLLYLRTIFRSKQHRRKKLATKHNTTHKRIIRGHRDRDRHRHSLTSLLCKYKVFSFLGFCFLFFFCFCEILNSHKGEKYLIFLNQIFFHTIGDSFQSIGKRVVKCGCEENDASLGVSSLMCL</sequence>